<comment type="caution">
    <text evidence="2">The sequence shown here is derived from an EMBL/GenBank/DDBJ whole genome shotgun (WGS) entry which is preliminary data.</text>
</comment>
<dbReference type="Pfam" id="PF09707">
    <property type="entry name" value="Cas_Cas2CT1978"/>
    <property type="match status" value="1"/>
</dbReference>
<sequence>MSAGTTVVVLIAAPSGLRGHLTRWFVEVAAGVFVGDPNPRIRDRLWTILAERIHDGQAVMIEPAATEQGWSARTAGRDRWAPVDFDGLTLMARPRQNGQSWRPTNEAKENGMIT</sequence>
<gene>
    <name evidence="2" type="primary">cas2e</name>
    <name evidence="2" type="ORF">GCM10010310_73690</name>
</gene>
<name>A0ABN3TGW0_9ACTN</name>
<protein>
    <submittedName>
        <fullName evidence="2">Type I-E CRISPR-associated endoribonuclease Cas2e</fullName>
    </submittedName>
</protein>
<evidence type="ECO:0000313" key="3">
    <source>
        <dbReference type="Proteomes" id="UP001499989"/>
    </source>
</evidence>
<feature type="region of interest" description="Disordered" evidence="1">
    <location>
        <begin position="94"/>
        <end position="114"/>
    </location>
</feature>
<dbReference type="InterPro" id="IPR010152">
    <property type="entry name" value="CRISPR-assoc_prot_Cas2_sub"/>
</dbReference>
<dbReference type="Proteomes" id="UP001499989">
    <property type="component" value="Unassembled WGS sequence"/>
</dbReference>
<accession>A0ABN3TGW0</accession>
<organism evidence="2 3">
    <name type="scientific">Streptomyces violaceolatus</name>
    <dbReference type="NCBI Taxonomy" id="67378"/>
    <lineage>
        <taxon>Bacteria</taxon>
        <taxon>Bacillati</taxon>
        <taxon>Actinomycetota</taxon>
        <taxon>Actinomycetes</taxon>
        <taxon>Kitasatosporales</taxon>
        <taxon>Streptomycetaceae</taxon>
        <taxon>Streptomyces</taxon>
        <taxon>Streptomyces violaceoruber group</taxon>
    </lineage>
</organism>
<dbReference type="RefSeq" id="WP_189285060.1">
    <property type="nucleotide sequence ID" value="NZ_BAAASK010000038.1"/>
</dbReference>
<dbReference type="NCBIfam" id="TIGR01873">
    <property type="entry name" value="cas_CT1978"/>
    <property type="match status" value="1"/>
</dbReference>
<proteinExistence type="predicted"/>
<evidence type="ECO:0000313" key="2">
    <source>
        <dbReference type="EMBL" id="GAA2702621.1"/>
    </source>
</evidence>
<keyword evidence="3" id="KW-1185">Reference proteome</keyword>
<feature type="compositionally biased region" description="Basic and acidic residues" evidence="1">
    <location>
        <begin position="105"/>
        <end position="114"/>
    </location>
</feature>
<reference evidence="2 3" key="1">
    <citation type="journal article" date="2019" name="Int. J. Syst. Evol. Microbiol.">
        <title>The Global Catalogue of Microorganisms (GCM) 10K type strain sequencing project: providing services to taxonomists for standard genome sequencing and annotation.</title>
        <authorList>
            <consortium name="The Broad Institute Genomics Platform"/>
            <consortium name="The Broad Institute Genome Sequencing Center for Infectious Disease"/>
            <person name="Wu L."/>
            <person name="Ma J."/>
        </authorList>
    </citation>
    <scope>NUCLEOTIDE SEQUENCE [LARGE SCALE GENOMIC DNA]</scope>
    <source>
        <strain evidence="2 3">JCM 4531</strain>
    </source>
</reference>
<dbReference type="Gene3D" id="3.30.70.240">
    <property type="match status" value="1"/>
</dbReference>
<dbReference type="CDD" id="cd09755">
    <property type="entry name" value="Cas2_I-E"/>
    <property type="match status" value="1"/>
</dbReference>
<dbReference type="EMBL" id="BAAASK010000038">
    <property type="protein sequence ID" value="GAA2702621.1"/>
    <property type="molecule type" value="Genomic_DNA"/>
</dbReference>
<evidence type="ECO:0000256" key="1">
    <source>
        <dbReference type="SAM" id="MobiDB-lite"/>
    </source>
</evidence>